<accession>A0A8S2B507</accession>
<proteinExistence type="predicted"/>
<keyword evidence="2" id="KW-0336">GPI-anchor</keyword>
<dbReference type="SMART" id="SM00768">
    <property type="entry name" value="X8"/>
    <property type="match status" value="2"/>
</dbReference>
<feature type="domain" description="X8" evidence="6">
    <location>
        <begin position="106"/>
        <end position="193"/>
    </location>
</feature>
<comment type="subcellular location">
    <subcellularLocation>
        <location evidence="1">Cell membrane</location>
        <topology evidence="1">Lipid-anchor</topology>
        <topology evidence="1">GPI-anchor</topology>
    </subcellularLocation>
</comment>
<dbReference type="GO" id="GO:0098552">
    <property type="term" value="C:side of membrane"/>
    <property type="evidence" value="ECO:0007669"/>
    <property type="project" value="UniProtKB-KW"/>
</dbReference>
<dbReference type="Gene3D" id="1.20.58.1040">
    <property type="match status" value="2"/>
</dbReference>
<dbReference type="InterPro" id="IPR044788">
    <property type="entry name" value="X8_dom_prot"/>
</dbReference>
<dbReference type="PANTHER" id="PTHR31044:SF58">
    <property type="entry name" value="GENOME ASSEMBLY, CHROMOSOME: A09"/>
    <property type="match status" value="1"/>
</dbReference>
<protein>
    <recommendedName>
        <fullName evidence="6">X8 domain-containing protein</fullName>
    </recommendedName>
</protein>
<evidence type="ECO:0000256" key="1">
    <source>
        <dbReference type="ARBA" id="ARBA00004609"/>
    </source>
</evidence>
<keyword evidence="2" id="KW-0472">Membrane</keyword>
<feature type="domain" description="X8" evidence="6">
    <location>
        <begin position="34"/>
        <end position="103"/>
    </location>
</feature>
<evidence type="ECO:0000256" key="4">
    <source>
        <dbReference type="ARBA" id="ARBA00023288"/>
    </source>
</evidence>
<dbReference type="GO" id="GO:0005886">
    <property type="term" value="C:plasma membrane"/>
    <property type="evidence" value="ECO:0007669"/>
    <property type="project" value="UniProtKB-SubCell"/>
</dbReference>
<keyword evidence="4" id="KW-0449">Lipoprotein</keyword>
<gene>
    <name evidence="7" type="ORF">AARE701A_LOCUS22243</name>
</gene>
<feature type="chain" id="PRO_5035818951" description="X8 domain-containing protein" evidence="5">
    <location>
        <begin position="22"/>
        <end position="196"/>
    </location>
</feature>
<dbReference type="AlphaFoldDB" id="A0A8S2B507"/>
<sequence length="196" mass="21565">MSLSLTLLLFILVSTFSVTSTLRNLSPAAENKGVWCIANNKATDEQLQANIDWCCSYEGGFRDCTPINPGGVCYEPNTLRDHASYVMNLYYQNLGSTKAQCTFNGVWCIANDKGTDKQLQANIDWVCSDEGGFRDCGAIKTGGPCFEPNTVRDHASFAMNLYYQNLGATKAQCNFHNTGIEVYTDPSHGSCVFVSY</sequence>
<organism evidence="7 8">
    <name type="scientific">Arabidopsis arenosa</name>
    <name type="common">Sand rock-cress</name>
    <name type="synonym">Cardaminopsis arenosa</name>
    <dbReference type="NCBI Taxonomy" id="38785"/>
    <lineage>
        <taxon>Eukaryota</taxon>
        <taxon>Viridiplantae</taxon>
        <taxon>Streptophyta</taxon>
        <taxon>Embryophyta</taxon>
        <taxon>Tracheophyta</taxon>
        <taxon>Spermatophyta</taxon>
        <taxon>Magnoliopsida</taxon>
        <taxon>eudicotyledons</taxon>
        <taxon>Gunneridae</taxon>
        <taxon>Pentapetalae</taxon>
        <taxon>rosids</taxon>
        <taxon>malvids</taxon>
        <taxon>Brassicales</taxon>
        <taxon>Brassicaceae</taxon>
        <taxon>Camelineae</taxon>
        <taxon>Arabidopsis</taxon>
    </lineage>
</organism>
<dbReference type="Pfam" id="PF07983">
    <property type="entry name" value="X8"/>
    <property type="match status" value="2"/>
</dbReference>
<dbReference type="Proteomes" id="UP000682877">
    <property type="component" value="Chromosome 8"/>
</dbReference>
<evidence type="ECO:0000256" key="3">
    <source>
        <dbReference type="ARBA" id="ARBA00022729"/>
    </source>
</evidence>
<dbReference type="InterPro" id="IPR012946">
    <property type="entry name" value="X8"/>
</dbReference>
<dbReference type="EMBL" id="LR999458">
    <property type="protein sequence ID" value="CAE6256420.1"/>
    <property type="molecule type" value="Genomic_DNA"/>
</dbReference>
<reference evidence="7" key="1">
    <citation type="submission" date="2021-01" db="EMBL/GenBank/DDBJ databases">
        <authorList>
            <person name="Bezrukov I."/>
        </authorList>
    </citation>
    <scope>NUCLEOTIDE SEQUENCE</scope>
</reference>
<evidence type="ECO:0000256" key="2">
    <source>
        <dbReference type="ARBA" id="ARBA00022622"/>
    </source>
</evidence>
<dbReference type="PANTHER" id="PTHR31044">
    <property type="entry name" value="BETA-1,3 GLUCANASE"/>
    <property type="match status" value="1"/>
</dbReference>
<dbReference type="GO" id="GO:0009506">
    <property type="term" value="C:plasmodesma"/>
    <property type="evidence" value="ECO:0007669"/>
    <property type="project" value="UniProtKB-ARBA"/>
</dbReference>
<evidence type="ECO:0000256" key="5">
    <source>
        <dbReference type="SAM" id="SignalP"/>
    </source>
</evidence>
<evidence type="ECO:0000259" key="6">
    <source>
        <dbReference type="SMART" id="SM00768"/>
    </source>
</evidence>
<keyword evidence="8" id="KW-1185">Reference proteome</keyword>
<keyword evidence="2" id="KW-0325">Glycoprotein</keyword>
<name>A0A8S2B507_ARAAE</name>
<keyword evidence="3 5" id="KW-0732">Signal</keyword>
<evidence type="ECO:0000313" key="8">
    <source>
        <dbReference type="Proteomes" id="UP000682877"/>
    </source>
</evidence>
<evidence type="ECO:0000313" key="7">
    <source>
        <dbReference type="EMBL" id="CAE6256420.1"/>
    </source>
</evidence>
<feature type="signal peptide" evidence="5">
    <location>
        <begin position="1"/>
        <end position="21"/>
    </location>
</feature>